<dbReference type="Proteomes" id="UP000612585">
    <property type="component" value="Unassembled WGS sequence"/>
</dbReference>
<proteinExistence type="predicted"/>
<evidence type="ECO:0000313" key="1">
    <source>
        <dbReference type="EMBL" id="GIJ62333.1"/>
    </source>
</evidence>
<organism evidence="1 2">
    <name type="scientific">Virgisporangium aurantiacum</name>
    <dbReference type="NCBI Taxonomy" id="175570"/>
    <lineage>
        <taxon>Bacteria</taxon>
        <taxon>Bacillati</taxon>
        <taxon>Actinomycetota</taxon>
        <taxon>Actinomycetes</taxon>
        <taxon>Micromonosporales</taxon>
        <taxon>Micromonosporaceae</taxon>
        <taxon>Virgisporangium</taxon>
    </lineage>
</organism>
<reference evidence="1" key="1">
    <citation type="submission" date="2021-01" db="EMBL/GenBank/DDBJ databases">
        <title>Whole genome shotgun sequence of Virgisporangium aurantiacum NBRC 16421.</title>
        <authorList>
            <person name="Komaki H."/>
            <person name="Tamura T."/>
        </authorList>
    </citation>
    <scope>NUCLEOTIDE SEQUENCE</scope>
    <source>
        <strain evidence="1">NBRC 16421</strain>
    </source>
</reference>
<keyword evidence="2" id="KW-1185">Reference proteome</keyword>
<dbReference type="AlphaFoldDB" id="A0A8J3ZJ14"/>
<name>A0A8J3ZJ14_9ACTN</name>
<accession>A0A8J3ZJ14</accession>
<sequence>MTDLVTWLRAQLDGDQEPGTITAAHRAILEMHRDDGLGWCTSCGAMTLDDHDRAPVETPCDTLRALASAYAGRLGYNPGWAL</sequence>
<evidence type="ECO:0000313" key="2">
    <source>
        <dbReference type="Proteomes" id="UP000612585"/>
    </source>
</evidence>
<gene>
    <name evidence="1" type="ORF">Vau01_098490</name>
</gene>
<dbReference type="RefSeq" id="WP_204007914.1">
    <property type="nucleotide sequence ID" value="NZ_BOPG01000077.1"/>
</dbReference>
<protein>
    <submittedName>
        <fullName evidence="1">Uncharacterized protein</fullName>
    </submittedName>
</protein>
<comment type="caution">
    <text evidence="1">The sequence shown here is derived from an EMBL/GenBank/DDBJ whole genome shotgun (WGS) entry which is preliminary data.</text>
</comment>
<dbReference type="EMBL" id="BOPG01000077">
    <property type="protein sequence ID" value="GIJ62333.1"/>
    <property type="molecule type" value="Genomic_DNA"/>
</dbReference>